<evidence type="ECO:0000256" key="6">
    <source>
        <dbReference type="ARBA" id="ARBA00023242"/>
    </source>
</evidence>
<dbReference type="Gene3D" id="2.130.10.10">
    <property type="entry name" value="YVTN repeat-like/Quinoprotein amine dehydrogenase"/>
    <property type="match status" value="1"/>
</dbReference>
<dbReference type="SUPFAM" id="SSF50978">
    <property type="entry name" value="WD40 repeat-like"/>
    <property type="match status" value="1"/>
</dbReference>
<comment type="subcellular location">
    <subcellularLocation>
        <location evidence="1">Nucleus</location>
        <location evidence="1">Nucleolus</location>
    </subcellularLocation>
</comment>
<dbReference type="Proteomes" id="UP000269721">
    <property type="component" value="Unassembled WGS sequence"/>
</dbReference>
<sequence length="409" mass="45221">AWEDDDDIDVSIVDTGRLRKLRTDHSETVVSGTEFESRLRRQFEKIYPRPQWADLTEDATESVAGGDLMRVLRSTEGIASRRKSQILSPDKLDIVRVKDANQMAYSQAVVQTATFHPRAPVLMTAGFDKTIRLFQIDGKVNPKLQSIFIRDMPIARAQFTPSGNEVIVTGPRKFFYVYDVESGTVEKVNGIRGREEDQWEKAVVSPCDKYIAFTGRDGCIILISRQTKQWIATMKMNGTVRAIEFSPDGQLLYSFGGDGEVYWWDLATRRCVHRFIDEGCVQATTIAASGNGEYLATGSKSGVVNLYIASSARATSTPAPEKSILNLTTAATTLTFSPDSQILALSSRAKRDSLRLLHVPTRRVFKTWPTASTPLGHVSTVAFSPGGGYCAIGNDKGKVLLYRLGGYTV</sequence>
<feature type="repeat" description="WD" evidence="9">
    <location>
        <begin position="233"/>
        <end position="274"/>
    </location>
</feature>
<organism evidence="10 11">
    <name type="scientific">Blyttiomyces helicus</name>
    <dbReference type="NCBI Taxonomy" id="388810"/>
    <lineage>
        <taxon>Eukaryota</taxon>
        <taxon>Fungi</taxon>
        <taxon>Fungi incertae sedis</taxon>
        <taxon>Chytridiomycota</taxon>
        <taxon>Chytridiomycota incertae sedis</taxon>
        <taxon>Chytridiomycetes</taxon>
        <taxon>Chytridiomycetes incertae sedis</taxon>
        <taxon>Blyttiomyces</taxon>
    </lineage>
</organism>
<name>A0A4P9W4T6_9FUNG</name>
<evidence type="ECO:0000313" key="10">
    <source>
        <dbReference type="EMBL" id="RKO86303.1"/>
    </source>
</evidence>
<keyword evidence="4 9" id="KW-0853">WD repeat</keyword>
<evidence type="ECO:0000256" key="7">
    <source>
        <dbReference type="ARBA" id="ARBA00025767"/>
    </source>
</evidence>
<evidence type="ECO:0000256" key="1">
    <source>
        <dbReference type="ARBA" id="ARBA00004604"/>
    </source>
</evidence>
<dbReference type="SMART" id="SM00320">
    <property type="entry name" value="WD40"/>
    <property type="match status" value="5"/>
</dbReference>
<protein>
    <recommendedName>
        <fullName evidence="8">U3 small nucleolar RNA-associated protein 18 homolog</fullName>
    </recommendedName>
</protein>
<keyword evidence="2" id="KW-0698">rRNA processing</keyword>
<reference evidence="11" key="1">
    <citation type="journal article" date="2018" name="Nat. Microbiol.">
        <title>Leveraging single-cell genomics to expand the fungal tree of life.</title>
        <authorList>
            <person name="Ahrendt S.R."/>
            <person name="Quandt C.A."/>
            <person name="Ciobanu D."/>
            <person name="Clum A."/>
            <person name="Salamov A."/>
            <person name="Andreopoulos B."/>
            <person name="Cheng J.F."/>
            <person name="Woyke T."/>
            <person name="Pelin A."/>
            <person name="Henrissat B."/>
            <person name="Reynolds N.K."/>
            <person name="Benny G.L."/>
            <person name="Smith M.E."/>
            <person name="James T.Y."/>
            <person name="Grigoriev I.V."/>
        </authorList>
    </citation>
    <scope>NUCLEOTIDE SEQUENCE [LARGE SCALE GENOMIC DNA]</scope>
</reference>
<evidence type="ECO:0000256" key="4">
    <source>
        <dbReference type="ARBA" id="ARBA00022574"/>
    </source>
</evidence>
<keyword evidence="11" id="KW-1185">Reference proteome</keyword>
<dbReference type="Pfam" id="PF00400">
    <property type="entry name" value="WD40"/>
    <property type="match status" value="1"/>
</dbReference>
<evidence type="ECO:0000256" key="8">
    <source>
        <dbReference type="ARBA" id="ARBA00074442"/>
    </source>
</evidence>
<dbReference type="AlphaFoldDB" id="A0A4P9W4T6"/>
<evidence type="ECO:0000313" key="11">
    <source>
        <dbReference type="Proteomes" id="UP000269721"/>
    </source>
</evidence>
<dbReference type="EMBL" id="KZ998313">
    <property type="protein sequence ID" value="RKO86303.1"/>
    <property type="molecule type" value="Genomic_DNA"/>
</dbReference>
<evidence type="ECO:0000256" key="3">
    <source>
        <dbReference type="ARBA" id="ARBA00022553"/>
    </source>
</evidence>
<proteinExistence type="inferred from homology"/>
<dbReference type="GO" id="GO:0032040">
    <property type="term" value="C:small-subunit processome"/>
    <property type="evidence" value="ECO:0007669"/>
    <property type="project" value="TreeGrafter"/>
</dbReference>
<evidence type="ECO:0000256" key="2">
    <source>
        <dbReference type="ARBA" id="ARBA00022552"/>
    </source>
</evidence>
<dbReference type="PROSITE" id="PS50294">
    <property type="entry name" value="WD_REPEATS_REGION"/>
    <property type="match status" value="1"/>
</dbReference>
<dbReference type="OrthoDB" id="1935146at2759"/>
<accession>A0A4P9W4T6</accession>
<dbReference type="GO" id="GO:0034388">
    <property type="term" value="C:Pwp2p-containing subcomplex of 90S preribosome"/>
    <property type="evidence" value="ECO:0007669"/>
    <property type="project" value="TreeGrafter"/>
</dbReference>
<dbReference type="InterPro" id="IPR015943">
    <property type="entry name" value="WD40/YVTN_repeat-like_dom_sf"/>
</dbReference>
<dbReference type="PROSITE" id="PS50082">
    <property type="entry name" value="WD_REPEATS_2"/>
    <property type="match status" value="1"/>
</dbReference>
<evidence type="ECO:0000256" key="9">
    <source>
        <dbReference type="PROSITE-ProRule" id="PRU00221"/>
    </source>
</evidence>
<evidence type="ECO:0000256" key="5">
    <source>
        <dbReference type="ARBA" id="ARBA00022737"/>
    </source>
</evidence>
<dbReference type="InterPro" id="IPR001680">
    <property type="entry name" value="WD40_rpt"/>
</dbReference>
<gene>
    <name evidence="10" type="ORF">BDK51DRAFT_22692</name>
</gene>
<dbReference type="FunFam" id="2.130.10.10:FF:000121">
    <property type="entry name" value="U3 small nucleolar RNA-associated protein 18 homolog"/>
    <property type="match status" value="1"/>
</dbReference>
<keyword evidence="3" id="KW-0597">Phosphoprotein</keyword>
<dbReference type="PANTHER" id="PTHR18359:SF0">
    <property type="entry name" value="U3 SMALL NUCLEOLAR RNA-ASSOCIATED PROTEIN 18 HOMOLOG"/>
    <property type="match status" value="1"/>
</dbReference>
<dbReference type="PANTHER" id="PTHR18359">
    <property type="entry name" value="WD-REPEAT PROTEIN-RELATED"/>
    <property type="match status" value="1"/>
</dbReference>
<keyword evidence="5" id="KW-0677">Repeat</keyword>
<dbReference type="GO" id="GO:0006364">
    <property type="term" value="P:rRNA processing"/>
    <property type="evidence" value="ECO:0007669"/>
    <property type="project" value="UniProtKB-KW"/>
</dbReference>
<feature type="non-terminal residue" evidence="10">
    <location>
        <position position="1"/>
    </location>
</feature>
<dbReference type="InterPro" id="IPR045161">
    <property type="entry name" value="Utp18"/>
</dbReference>
<comment type="similarity">
    <text evidence="7">Belongs to the WD repeat UTP18 family.</text>
</comment>
<keyword evidence="6" id="KW-0539">Nucleus</keyword>
<dbReference type="InterPro" id="IPR036322">
    <property type="entry name" value="WD40_repeat_dom_sf"/>
</dbReference>